<name>A0ABW1E9S2_9BACT</name>
<accession>A0ABW1E9S2</accession>
<keyword evidence="1" id="KW-1133">Transmembrane helix</keyword>
<comment type="caution">
    <text evidence="2">The sequence shown here is derived from an EMBL/GenBank/DDBJ whole genome shotgun (WGS) entry which is preliminary data.</text>
</comment>
<keyword evidence="1" id="KW-0472">Membrane</keyword>
<reference evidence="3" key="1">
    <citation type="journal article" date="2019" name="Int. J. Syst. Evol. Microbiol.">
        <title>The Global Catalogue of Microorganisms (GCM) 10K type strain sequencing project: providing services to taxonomists for standard genome sequencing and annotation.</title>
        <authorList>
            <consortium name="The Broad Institute Genomics Platform"/>
            <consortium name="The Broad Institute Genome Sequencing Center for Infectious Disease"/>
            <person name="Wu L."/>
            <person name="Ma J."/>
        </authorList>
    </citation>
    <scope>NUCLEOTIDE SEQUENCE [LARGE SCALE GENOMIC DNA]</scope>
    <source>
        <strain evidence="3">JCM 4087</strain>
    </source>
</reference>
<evidence type="ECO:0000313" key="3">
    <source>
        <dbReference type="Proteomes" id="UP001596091"/>
    </source>
</evidence>
<feature type="transmembrane region" description="Helical" evidence="1">
    <location>
        <begin position="113"/>
        <end position="131"/>
    </location>
</feature>
<organism evidence="2 3">
    <name type="scientific">Acidicapsa dinghuensis</name>
    <dbReference type="NCBI Taxonomy" id="2218256"/>
    <lineage>
        <taxon>Bacteria</taxon>
        <taxon>Pseudomonadati</taxon>
        <taxon>Acidobacteriota</taxon>
        <taxon>Terriglobia</taxon>
        <taxon>Terriglobales</taxon>
        <taxon>Acidobacteriaceae</taxon>
        <taxon>Acidicapsa</taxon>
    </lineage>
</organism>
<evidence type="ECO:0000256" key="1">
    <source>
        <dbReference type="SAM" id="Phobius"/>
    </source>
</evidence>
<keyword evidence="1" id="KW-0812">Transmembrane</keyword>
<sequence>MAKVLSRKHLRLVSVRRAAPNAGLTADTASLVFAVPTLTAKKLWKNGAHGLFPTVQIIWFGDIKWLRKGKLEMNKEAFVRFVSIVAVLVGSILIYGNVFSYIDNLVVPYHPEIGAGLGVIVLAGGITGLWIKRR</sequence>
<gene>
    <name evidence="2" type="ORF">ACFPT7_01620</name>
</gene>
<feature type="transmembrane region" description="Helical" evidence="1">
    <location>
        <begin position="77"/>
        <end position="101"/>
    </location>
</feature>
<dbReference type="Proteomes" id="UP001596091">
    <property type="component" value="Unassembled WGS sequence"/>
</dbReference>
<dbReference type="RefSeq" id="WP_263334705.1">
    <property type="nucleotide sequence ID" value="NZ_JAGSYH010000002.1"/>
</dbReference>
<protein>
    <submittedName>
        <fullName evidence="2">Uncharacterized protein</fullName>
    </submittedName>
</protein>
<dbReference type="EMBL" id="JBHSPH010000001">
    <property type="protein sequence ID" value="MFC5860985.1"/>
    <property type="molecule type" value="Genomic_DNA"/>
</dbReference>
<proteinExistence type="predicted"/>
<evidence type="ECO:0000313" key="2">
    <source>
        <dbReference type="EMBL" id="MFC5860985.1"/>
    </source>
</evidence>
<keyword evidence="3" id="KW-1185">Reference proteome</keyword>